<dbReference type="SUPFAM" id="SSF54909">
    <property type="entry name" value="Dimeric alpha+beta barrel"/>
    <property type="match status" value="1"/>
</dbReference>
<organism evidence="2 3">
    <name type="scientific">Speluncibacter jeojiensis</name>
    <dbReference type="NCBI Taxonomy" id="2710754"/>
    <lineage>
        <taxon>Bacteria</taxon>
        <taxon>Bacillati</taxon>
        <taxon>Actinomycetota</taxon>
        <taxon>Actinomycetes</taxon>
        <taxon>Mycobacteriales</taxon>
        <taxon>Speluncibacteraceae</taxon>
        <taxon>Speluncibacter</taxon>
    </lineage>
</organism>
<comment type="caution">
    <text evidence="2">The sequence shown here is derived from an EMBL/GenBank/DDBJ whole genome shotgun (WGS) entry which is preliminary data.</text>
</comment>
<dbReference type="RefSeq" id="WP_277830944.1">
    <property type="nucleotide sequence ID" value="NZ_JAAIVF010000001.1"/>
</dbReference>
<dbReference type="InterPro" id="IPR013097">
    <property type="entry name" value="Dabb"/>
</dbReference>
<dbReference type="SMART" id="SM00886">
    <property type="entry name" value="Dabb"/>
    <property type="match status" value="1"/>
</dbReference>
<dbReference type="Proteomes" id="UP001152755">
    <property type="component" value="Unassembled WGS sequence"/>
</dbReference>
<dbReference type="InterPro" id="IPR011008">
    <property type="entry name" value="Dimeric_a/b-barrel"/>
</dbReference>
<feature type="domain" description="Stress-response A/B barrel" evidence="1">
    <location>
        <begin position="103"/>
        <end position="198"/>
    </location>
</feature>
<reference evidence="2" key="1">
    <citation type="submission" date="2022-08" db="EMBL/GenBank/DDBJ databases">
        <title>Genome analysis of Corynebacteriales strain.</title>
        <authorList>
            <person name="Lee S.D."/>
        </authorList>
    </citation>
    <scope>NUCLEOTIDE SEQUENCE</scope>
    <source>
        <strain evidence="2">D3-21</strain>
    </source>
</reference>
<keyword evidence="3" id="KW-1185">Reference proteome</keyword>
<protein>
    <submittedName>
        <fullName evidence="2">Dabb family protein</fullName>
    </submittedName>
</protein>
<dbReference type="PROSITE" id="PS51502">
    <property type="entry name" value="S_R_A_B_BARREL"/>
    <property type="match status" value="1"/>
</dbReference>
<evidence type="ECO:0000313" key="3">
    <source>
        <dbReference type="Proteomes" id="UP001152755"/>
    </source>
</evidence>
<dbReference type="AlphaFoldDB" id="A0A9X4RGY4"/>
<evidence type="ECO:0000259" key="1">
    <source>
        <dbReference type="PROSITE" id="PS51502"/>
    </source>
</evidence>
<dbReference type="EMBL" id="JANRHA010000004">
    <property type="protein sequence ID" value="MDG3014511.1"/>
    <property type="molecule type" value="Genomic_DNA"/>
</dbReference>
<name>A0A9X4RGY4_9ACTN</name>
<evidence type="ECO:0000313" key="2">
    <source>
        <dbReference type="EMBL" id="MDG3014511.1"/>
    </source>
</evidence>
<sequence>MYEVIRIVHHRDDASLADAVENLRRAALSAGATHAQVSPTLPGTINGGDLIVRLRFADAAAWRHARAGIDHALAAVGTDRVHGAEFAAGQRDRRQGGPSGNGVYRALLLRVAPSAPPDVVQSFERDLLRMPAFVPAMHAWQLSRVDVAEGPCAWTHVWEQEFDDLAGLSGPYLNHPVHWAVVDRWFDPECPDVIVRDRVCHTYCALDGPVIEWPAPGPTLLSPLD</sequence>
<proteinExistence type="predicted"/>
<dbReference type="Gene3D" id="3.30.70.100">
    <property type="match status" value="1"/>
</dbReference>
<gene>
    <name evidence="2" type="ORF">NVS88_08060</name>
</gene>
<accession>A0A9X4RGY4</accession>
<dbReference type="Pfam" id="PF07876">
    <property type="entry name" value="Dabb"/>
    <property type="match status" value="1"/>
</dbReference>